<name>A0A4Q1K6L2_9FLAO</name>
<dbReference type="Proteomes" id="UP000289857">
    <property type="component" value="Unassembled WGS sequence"/>
</dbReference>
<dbReference type="InterPro" id="IPR016024">
    <property type="entry name" value="ARM-type_fold"/>
</dbReference>
<proteinExistence type="predicted"/>
<dbReference type="SUPFAM" id="SSF48371">
    <property type="entry name" value="ARM repeat"/>
    <property type="match status" value="1"/>
</dbReference>
<dbReference type="Pfam" id="PF08713">
    <property type="entry name" value="DNA_alkylation"/>
    <property type="match status" value="1"/>
</dbReference>
<evidence type="ECO:0000313" key="2">
    <source>
        <dbReference type="Proteomes" id="UP000289857"/>
    </source>
</evidence>
<dbReference type="RefSeq" id="WP_129462065.1">
    <property type="nucleotide sequence ID" value="NZ_SBKN01000007.1"/>
</dbReference>
<dbReference type="EMBL" id="SBKN01000007">
    <property type="protein sequence ID" value="RXR21605.1"/>
    <property type="molecule type" value="Genomic_DNA"/>
</dbReference>
<dbReference type="OrthoDB" id="9775346at2"/>
<organism evidence="1 2">
    <name type="scientific">Flavobacterium stagni</name>
    <dbReference type="NCBI Taxonomy" id="2506421"/>
    <lineage>
        <taxon>Bacteria</taxon>
        <taxon>Pseudomonadati</taxon>
        <taxon>Bacteroidota</taxon>
        <taxon>Flavobacteriia</taxon>
        <taxon>Flavobacteriales</taxon>
        <taxon>Flavobacteriaceae</taxon>
        <taxon>Flavobacterium</taxon>
    </lineage>
</organism>
<gene>
    <name evidence="1" type="ORF">EQG61_11375</name>
</gene>
<dbReference type="Gene3D" id="1.25.10.90">
    <property type="match status" value="1"/>
</dbReference>
<keyword evidence="2" id="KW-1185">Reference proteome</keyword>
<accession>A0A4Q1K6L2</accession>
<dbReference type="InterPro" id="IPR014825">
    <property type="entry name" value="DNA_alkylation"/>
</dbReference>
<dbReference type="AlphaFoldDB" id="A0A4Q1K6L2"/>
<dbReference type="PANTHER" id="PTHR34070:SF1">
    <property type="entry name" value="DNA ALKYLATION REPAIR PROTEIN"/>
    <property type="match status" value="1"/>
</dbReference>
<dbReference type="PANTHER" id="PTHR34070">
    <property type="entry name" value="ARMADILLO-TYPE FOLD"/>
    <property type="match status" value="1"/>
</dbReference>
<protein>
    <submittedName>
        <fullName evidence="1">DNA alkylation repair protein</fullName>
    </submittedName>
</protein>
<evidence type="ECO:0000313" key="1">
    <source>
        <dbReference type="EMBL" id="RXR21605.1"/>
    </source>
</evidence>
<sequence>MTAIEELQELFRQHRKPEQVEAMENYMKNNFQFLGLKTDSRRGLFTEWYKKHEPEIKLDFRSIAQLLFEMPYREFHYCGMEVLIKAIKKKYRKEDIHLIEFFLINQSWWDTVDVVAKYLLGGYLQAFPEEIPTVIERFSASDNLWLNRSAIIFQLSYKVNTDFDLLKAECYKHKDSKEFFIQKAIGWALRDYSRFNPEGVRTFVENTDLKPLSKREALRNLP</sequence>
<comment type="caution">
    <text evidence="1">The sequence shown here is derived from an EMBL/GenBank/DDBJ whole genome shotgun (WGS) entry which is preliminary data.</text>
</comment>
<reference evidence="2" key="1">
    <citation type="submission" date="2019-01" db="EMBL/GenBank/DDBJ databases">
        <title>Cytophagaceae bacterium strain CAR-16.</title>
        <authorList>
            <person name="Chen W.-M."/>
        </authorList>
    </citation>
    <scope>NUCLEOTIDE SEQUENCE [LARGE SCALE GENOMIC DNA]</scope>
    <source>
        <strain evidence="2">WWJ-16</strain>
    </source>
</reference>
<dbReference type="CDD" id="cd07064">
    <property type="entry name" value="AlkD_like_1"/>
    <property type="match status" value="1"/>
</dbReference>